<dbReference type="AlphaFoldDB" id="A0AAV4WWZ2"/>
<evidence type="ECO:0000313" key="3">
    <source>
        <dbReference type="Proteomes" id="UP001054837"/>
    </source>
</evidence>
<evidence type="ECO:0000313" key="2">
    <source>
        <dbReference type="EMBL" id="GIY86043.1"/>
    </source>
</evidence>
<feature type="region of interest" description="Disordered" evidence="1">
    <location>
        <begin position="1"/>
        <end position="74"/>
    </location>
</feature>
<evidence type="ECO:0000256" key="1">
    <source>
        <dbReference type="SAM" id="MobiDB-lite"/>
    </source>
</evidence>
<feature type="compositionally biased region" description="Polar residues" evidence="1">
    <location>
        <begin position="1"/>
        <end position="10"/>
    </location>
</feature>
<feature type="compositionally biased region" description="Polar residues" evidence="1">
    <location>
        <begin position="20"/>
        <end position="29"/>
    </location>
</feature>
<accession>A0AAV4WWZ2</accession>
<keyword evidence="3" id="KW-1185">Reference proteome</keyword>
<gene>
    <name evidence="2" type="ORF">CDAR_601271</name>
</gene>
<protein>
    <submittedName>
        <fullName evidence="2">Uncharacterized protein</fullName>
    </submittedName>
</protein>
<dbReference type="EMBL" id="BPLQ01015128">
    <property type="protein sequence ID" value="GIY86043.1"/>
    <property type="molecule type" value="Genomic_DNA"/>
</dbReference>
<dbReference type="Proteomes" id="UP001054837">
    <property type="component" value="Unassembled WGS sequence"/>
</dbReference>
<feature type="compositionally biased region" description="Polar residues" evidence="1">
    <location>
        <begin position="55"/>
        <end position="73"/>
    </location>
</feature>
<comment type="caution">
    <text evidence="2">The sequence shown here is derived from an EMBL/GenBank/DDBJ whole genome shotgun (WGS) entry which is preliminary data.</text>
</comment>
<name>A0AAV4WWZ2_9ARAC</name>
<organism evidence="2 3">
    <name type="scientific">Caerostris darwini</name>
    <dbReference type="NCBI Taxonomy" id="1538125"/>
    <lineage>
        <taxon>Eukaryota</taxon>
        <taxon>Metazoa</taxon>
        <taxon>Ecdysozoa</taxon>
        <taxon>Arthropoda</taxon>
        <taxon>Chelicerata</taxon>
        <taxon>Arachnida</taxon>
        <taxon>Araneae</taxon>
        <taxon>Araneomorphae</taxon>
        <taxon>Entelegynae</taxon>
        <taxon>Araneoidea</taxon>
        <taxon>Araneidae</taxon>
        <taxon>Caerostris</taxon>
    </lineage>
</organism>
<reference evidence="2 3" key="1">
    <citation type="submission" date="2021-06" db="EMBL/GenBank/DDBJ databases">
        <title>Caerostris darwini draft genome.</title>
        <authorList>
            <person name="Kono N."/>
            <person name="Arakawa K."/>
        </authorList>
    </citation>
    <scope>NUCLEOTIDE SEQUENCE [LARGE SCALE GENOMIC DNA]</scope>
</reference>
<sequence>MQAWLNTHNSGMDPCPPKRSPNNPGTAKGNSDARLYASVAKHSQQGDGPIPPKRSPNNPGTAKGNSDASSSGAKSPCWAKAICLQVDVFVLMDFCGGTMWVQGLNSADHLR</sequence>
<proteinExistence type="predicted"/>